<feature type="transmembrane region" description="Helical" evidence="7">
    <location>
        <begin position="217"/>
        <end position="239"/>
    </location>
</feature>
<dbReference type="SUPFAM" id="SSF52833">
    <property type="entry name" value="Thioredoxin-like"/>
    <property type="match status" value="1"/>
</dbReference>
<evidence type="ECO:0000256" key="2">
    <source>
        <dbReference type="ARBA" id="ARBA00022475"/>
    </source>
</evidence>
<sequence>MRLKRTVMAVLAGLIALCSSAQGVISVDSKASVLPDGNVELLLTVSLEPGWYMYSTVPVSGGPMATSFTADGSSAFTLSGGLQDVEEAHVKLDEGFGIDVKYFEGTAQFRQVIVPASQETFTVTGYLEYQTCNGAECTLNESEVSVKVDPSAAPGEASAAPSKGGKAAGQGFWSFLLIAFLAGLAGVITPCVFPMIPMTVGFLIGGGSTKRAGIMKGVIFGLSIIVIYTLLGLIVALFQSTAATDAIGTHWIPNLIFALLFLIFAVSFLGAFEITLPSGLANKADREADKGGYIAAFFVALAMTIVSFSCTGPFVGSILAAAVLDGVALRPIVGMAVFGLGFSLPFVVLSFFPGVMKKLPKSGGWLNMVKVVFAYIMLAFAMKFLYNIDAYFGWGIITRLGFIAVWVVLALLLGLYFLGVFRTSHDSPSEGIGWGRHIAAIVCITFAFYLIPGLFGAPLQSISGLIPPMDGSTLTLSQGNAQAASGNEATASGYATLESYTNLDEALATGKAEGKPVFIAFKSHTCSVCKQMEATVLSSAAVMEKLSADFVIANLYVDDKTEDAEYRTLGRRYRDFEMKQFASASQPLYAVVDAEGKTLAGPVGSCSQEEFVEFLNKAK</sequence>
<dbReference type="GO" id="GO:0017004">
    <property type="term" value="P:cytochrome complex assembly"/>
    <property type="evidence" value="ECO:0007669"/>
    <property type="project" value="UniProtKB-KW"/>
</dbReference>
<organism evidence="10 11">
    <name type="scientific">Candidatus Coprenecus avistercoris</name>
    <dbReference type="NCBI Taxonomy" id="2840730"/>
    <lineage>
        <taxon>Bacteria</taxon>
        <taxon>Pseudomonadati</taxon>
        <taxon>Bacteroidota</taxon>
        <taxon>Bacteroidia</taxon>
        <taxon>Bacteroidales</taxon>
        <taxon>Rikenellaceae</taxon>
        <taxon>Rikenellaceae incertae sedis</taxon>
        <taxon>Candidatus Coprenecus</taxon>
    </lineage>
</organism>
<dbReference type="EMBL" id="DVHI01000014">
    <property type="protein sequence ID" value="HIR62030.1"/>
    <property type="molecule type" value="Genomic_DNA"/>
</dbReference>
<dbReference type="AlphaFoldDB" id="A0A9D1DZR1"/>
<evidence type="ECO:0000256" key="7">
    <source>
        <dbReference type="SAM" id="Phobius"/>
    </source>
</evidence>
<feature type="chain" id="PRO_5039614093" evidence="8">
    <location>
        <begin position="24"/>
        <end position="619"/>
    </location>
</feature>
<evidence type="ECO:0000256" key="6">
    <source>
        <dbReference type="ARBA" id="ARBA00023136"/>
    </source>
</evidence>
<feature type="transmembrane region" description="Helical" evidence="7">
    <location>
        <begin position="172"/>
        <end position="205"/>
    </location>
</feature>
<evidence type="ECO:0000256" key="3">
    <source>
        <dbReference type="ARBA" id="ARBA00022692"/>
    </source>
</evidence>
<dbReference type="GO" id="GO:0005886">
    <property type="term" value="C:plasma membrane"/>
    <property type="evidence" value="ECO:0007669"/>
    <property type="project" value="UniProtKB-SubCell"/>
</dbReference>
<protein>
    <submittedName>
        <fullName evidence="10">Thioredoxin family protein</fullName>
    </submittedName>
</protein>
<gene>
    <name evidence="10" type="ORF">IAC94_00700</name>
</gene>
<evidence type="ECO:0000313" key="11">
    <source>
        <dbReference type="Proteomes" id="UP000886744"/>
    </source>
</evidence>
<feature type="transmembrane region" description="Helical" evidence="7">
    <location>
        <begin position="438"/>
        <end position="459"/>
    </location>
</feature>
<feature type="transmembrane region" description="Helical" evidence="7">
    <location>
        <begin position="392"/>
        <end position="418"/>
    </location>
</feature>
<dbReference type="Pfam" id="PF11412">
    <property type="entry name" value="DsbD_N"/>
    <property type="match status" value="1"/>
</dbReference>
<feature type="transmembrane region" description="Helical" evidence="7">
    <location>
        <begin position="251"/>
        <end position="272"/>
    </location>
</feature>
<dbReference type="InterPro" id="IPR036249">
    <property type="entry name" value="Thioredoxin-like_sf"/>
</dbReference>
<keyword evidence="6 7" id="KW-0472">Membrane</keyword>
<feature type="transmembrane region" description="Helical" evidence="7">
    <location>
        <begin position="293"/>
        <end position="320"/>
    </location>
</feature>
<evidence type="ECO:0000313" key="10">
    <source>
        <dbReference type="EMBL" id="HIR62030.1"/>
    </source>
</evidence>
<dbReference type="InterPro" id="IPR013766">
    <property type="entry name" value="Thioredoxin_domain"/>
</dbReference>
<dbReference type="PROSITE" id="PS51352">
    <property type="entry name" value="THIOREDOXIN_2"/>
    <property type="match status" value="1"/>
</dbReference>
<dbReference type="Gene3D" id="3.40.30.10">
    <property type="entry name" value="Glutaredoxin"/>
    <property type="match status" value="1"/>
</dbReference>
<dbReference type="PANTHER" id="PTHR32234">
    <property type="entry name" value="THIOL:DISULFIDE INTERCHANGE PROTEIN DSBD"/>
    <property type="match status" value="1"/>
</dbReference>
<reference evidence="10" key="1">
    <citation type="submission" date="2020-10" db="EMBL/GenBank/DDBJ databases">
        <authorList>
            <person name="Gilroy R."/>
        </authorList>
    </citation>
    <scope>NUCLEOTIDE SEQUENCE</scope>
    <source>
        <strain evidence="10">ChiHjej13B12-12457</strain>
    </source>
</reference>
<dbReference type="InterPro" id="IPR003834">
    <property type="entry name" value="Cyt_c_assmbl_TM_dom"/>
</dbReference>
<proteinExistence type="predicted"/>
<reference evidence="10" key="2">
    <citation type="journal article" date="2021" name="PeerJ">
        <title>Extensive microbial diversity within the chicken gut microbiome revealed by metagenomics and culture.</title>
        <authorList>
            <person name="Gilroy R."/>
            <person name="Ravi A."/>
            <person name="Getino M."/>
            <person name="Pursley I."/>
            <person name="Horton D.L."/>
            <person name="Alikhan N.F."/>
            <person name="Baker D."/>
            <person name="Gharbi K."/>
            <person name="Hall N."/>
            <person name="Watson M."/>
            <person name="Adriaenssens E.M."/>
            <person name="Foster-Nyarko E."/>
            <person name="Jarju S."/>
            <person name="Secka A."/>
            <person name="Antonio M."/>
            <person name="Oren A."/>
            <person name="Chaudhuri R.R."/>
            <person name="La Ragione R."/>
            <person name="Hildebrand F."/>
            <person name="Pallen M.J."/>
        </authorList>
    </citation>
    <scope>NUCLEOTIDE SEQUENCE</scope>
    <source>
        <strain evidence="10">ChiHjej13B12-12457</strain>
    </source>
</reference>
<accession>A0A9D1DZR1</accession>
<evidence type="ECO:0000256" key="1">
    <source>
        <dbReference type="ARBA" id="ARBA00004651"/>
    </source>
</evidence>
<name>A0A9D1DZR1_9BACT</name>
<dbReference type="Proteomes" id="UP000886744">
    <property type="component" value="Unassembled WGS sequence"/>
</dbReference>
<evidence type="ECO:0000256" key="5">
    <source>
        <dbReference type="ARBA" id="ARBA00022989"/>
    </source>
</evidence>
<evidence type="ECO:0000259" key="9">
    <source>
        <dbReference type="PROSITE" id="PS51352"/>
    </source>
</evidence>
<keyword evidence="4" id="KW-0201">Cytochrome c-type biogenesis</keyword>
<keyword evidence="5 7" id="KW-1133">Transmembrane helix</keyword>
<keyword evidence="8" id="KW-0732">Signal</keyword>
<evidence type="ECO:0000256" key="4">
    <source>
        <dbReference type="ARBA" id="ARBA00022748"/>
    </source>
</evidence>
<dbReference type="PANTHER" id="PTHR32234:SF0">
    <property type="entry name" value="THIOL:DISULFIDE INTERCHANGE PROTEIN DSBD"/>
    <property type="match status" value="1"/>
</dbReference>
<dbReference type="InterPro" id="IPR028250">
    <property type="entry name" value="DsbDN"/>
</dbReference>
<dbReference type="GO" id="GO:0045454">
    <property type="term" value="P:cell redox homeostasis"/>
    <property type="evidence" value="ECO:0007669"/>
    <property type="project" value="TreeGrafter"/>
</dbReference>
<comment type="caution">
    <text evidence="10">The sequence shown here is derived from an EMBL/GenBank/DDBJ whole genome shotgun (WGS) entry which is preliminary data.</text>
</comment>
<evidence type="ECO:0000256" key="8">
    <source>
        <dbReference type="SAM" id="SignalP"/>
    </source>
</evidence>
<feature type="transmembrane region" description="Helical" evidence="7">
    <location>
        <begin position="364"/>
        <end position="386"/>
    </location>
</feature>
<keyword evidence="2" id="KW-1003">Cell membrane</keyword>
<dbReference type="Pfam" id="PF02683">
    <property type="entry name" value="DsbD_TM"/>
    <property type="match status" value="1"/>
</dbReference>
<feature type="signal peptide" evidence="8">
    <location>
        <begin position="1"/>
        <end position="23"/>
    </location>
</feature>
<dbReference type="GO" id="GO:0015035">
    <property type="term" value="F:protein-disulfide reductase activity"/>
    <property type="evidence" value="ECO:0007669"/>
    <property type="project" value="TreeGrafter"/>
</dbReference>
<feature type="transmembrane region" description="Helical" evidence="7">
    <location>
        <begin position="332"/>
        <end position="352"/>
    </location>
</feature>
<dbReference type="Pfam" id="PF13899">
    <property type="entry name" value="Thioredoxin_7"/>
    <property type="match status" value="1"/>
</dbReference>
<comment type="subcellular location">
    <subcellularLocation>
        <location evidence="1">Cell membrane</location>
        <topology evidence="1">Multi-pass membrane protein</topology>
    </subcellularLocation>
</comment>
<keyword evidence="3 7" id="KW-0812">Transmembrane</keyword>
<feature type="domain" description="Thioredoxin" evidence="9">
    <location>
        <begin position="453"/>
        <end position="619"/>
    </location>
</feature>